<gene>
    <name evidence="4" type="ORF">JK386_09955</name>
</gene>
<dbReference type="SMART" id="SM00267">
    <property type="entry name" value="GGDEF"/>
    <property type="match status" value="1"/>
</dbReference>
<feature type="transmembrane region" description="Helical" evidence="1">
    <location>
        <begin position="294"/>
        <end position="315"/>
    </location>
</feature>
<evidence type="ECO:0000313" key="5">
    <source>
        <dbReference type="Proteomes" id="UP000663791"/>
    </source>
</evidence>
<dbReference type="AlphaFoldDB" id="A0A939BYD4"/>
<dbReference type="PROSITE" id="PS50883">
    <property type="entry name" value="EAL"/>
    <property type="match status" value="1"/>
</dbReference>
<dbReference type="PANTHER" id="PTHR33121:SF70">
    <property type="entry name" value="SIGNALING PROTEIN YKOW"/>
    <property type="match status" value="1"/>
</dbReference>
<dbReference type="GO" id="GO:0071111">
    <property type="term" value="F:cyclic-guanylate-specific phosphodiesterase activity"/>
    <property type="evidence" value="ECO:0007669"/>
    <property type="project" value="InterPro"/>
</dbReference>
<feature type="transmembrane region" description="Helical" evidence="1">
    <location>
        <begin position="52"/>
        <end position="70"/>
    </location>
</feature>
<feature type="domain" description="EAL" evidence="2">
    <location>
        <begin position="496"/>
        <end position="748"/>
    </location>
</feature>
<feature type="transmembrane region" description="Helical" evidence="1">
    <location>
        <begin position="239"/>
        <end position="258"/>
    </location>
</feature>
<dbReference type="SUPFAM" id="SSF141868">
    <property type="entry name" value="EAL domain-like"/>
    <property type="match status" value="1"/>
</dbReference>
<feature type="transmembrane region" description="Helical" evidence="1">
    <location>
        <begin position="21"/>
        <end position="40"/>
    </location>
</feature>
<dbReference type="Pfam" id="PF00563">
    <property type="entry name" value="EAL"/>
    <property type="match status" value="1"/>
</dbReference>
<keyword evidence="5" id="KW-1185">Reference proteome</keyword>
<dbReference type="InterPro" id="IPR035919">
    <property type="entry name" value="EAL_sf"/>
</dbReference>
<dbReference type="Proteomes" id="UP000663791">
    <property type="component" value="Unassembled WGS sequence"/>
</dbReference>
<dbReference type="SMART" id="SM00052">
    <property type="entry name" value="EAL"/>
    <property type="match status" value="1"/>
</dbReference>
<proteinExistence type="predicted"/>
<feature type="domain" description="GGDEF" evidence="3">
    <location>
        <begin position="356"/>
        <end position="487"/>
    </location>
</feature>
<dbReference type="CDD" id="cd01948">
    <property type="entry name" value="EAL"/>
    <property type="match status" value="1"/>
</dbReference>
<evidence type="ECO:0000259" key="2">
    <source>
        <dbReference type="PROSITE" id="PS50883"/>
    </source>
</evidence>
<dbReference type="PROSITE" id="PS50887">
    <property type="entry name" value="GGDEF"/>
    <property type="match status" value="1"/>
</dbReference>
<evidence type="ECO:0000259" key="3">
    <source>
        <dbReference type="PROSITE" id="PS50887"/>
    </source>
</evidence>
<keyword evidence="1" id="KW-0812">Transmembrane</keyword>
<reference evidence="4" key="1">
    <citation type="submission" date="2021-01" db="EMBL/GenBank/DDBJ databases">
        <title>Novel species in genus Nocardioides.</title>
        <authorList>
            <person name="Zhang G."/>
        </authorList>
    </citation>
    <scope>NUCLEOTIDE SEQUENCE</scope>
    <source>
        <strain evidence="4">Zg-536</strain>
    </source>
</reference>
<feature type="transmembrane region" description="Helical" evidence="1">
    <location>
        <begin position="113"/>
        <end position="130"/>
    </location>
</feature>
<feature type="transmembrane region" description="Helical" evidence="1">
    <location>
        <begin position="142"/>
        <end position="162"/>
    </location>
</feature>
<dbReference type="CDD" id="cd01949">
    <property type="entry name" value="GGDEF"/>
    <property type="match status" value="1"/>
</dbReference>
<feature type="transmembrane region" description="Helical" evidence="1">
    <location>
        <begin position="82"/>
        <end position="101"/>
    </location>
</feature>
<dbReference type="InterPro" id="IPR043128">
    <property type="entry name" value="Rev_trsase/Diguanyl_cyclase"/>
</dbReference>
<dbReference type="Gene3D" id="3.30.70.270">
    <property type="match status" value="1"/>
</dbReference>
<dbReference type="NCBIfam" id="TIGR00254">
    <property type="entry name" value="GGDEF"/>
    <property type="match status" value="1"/>
</dbReference>
<dbReference type="InterPro" id="IPR029787">
    <property type="entry name" value="Nucleotide_cyclase"/>
</dbReference>
<feature type="transmembrane region" description="Helical" evidence="1">
    <location>
        <begin position="174"/>
        <end position="197"/>
    </location>
</feature>
<dbReference type="EMBL" id="JAERTX010000007">
    <property type="protein sequence ID" value="MBM9460228.1"/>
    <property type="molecule type" value="Genomic_DNA"/>
</dbReference>
<sequence>MPPHSDTSRSTRAERLRLAQRVLTGTSWAVLAVGLVINHLAQSASPQTHQQILLTMLSVFFALLALRLGLVIKLYPGRRRALFLLLAGIATWAAGSASVNASRSESAHFPATGEWLFLLSYLGMAGYLMLDVERVQRRAARGWLDIVVICGGTSCVASLLLVTPIRLASGQDGVSLLLALIYPLADVALALAVLGQLLLQVRSDTRKSLLLVGGFVTLALADSALGLQETANTYDFNTLSIALWASAFALLTAAASRPDRAVLRAVPRPGGNAIVVSSGTVALAVLAIRPDETLAYYTVPPAMVTMTAVIARMVLALREANKAAEAFALSQTDDLTKLPNRRAVRSWLWAGLAERKPLALMMLDLDGFKEINDSLGHRAGDTVLSLVAVRIRESVDADVRVARLGGDEFAIVLHRTDEIELMETAQRVLAELARPISVDGIELRPSGSIGVTVALPEDPDGGEILRRADVAMYQAKNSGTGVALYDAQLDEFSRSRLQLAEELRRGIDEGQIEVWYQPQLDAATMEVSGLEGLVRWRHPTQGLISPVSFLSAARRAGLMGALSDAVVRQAVEKLHALIEMSDVRVAINCAPAELLSPSFLPTLYSAIEEWELPPDRLVLEVTEDSFIADPQRTRDILLDLREHGVQVSIDDYGTGFSSLTYLRNLPIQELKIDRSLIANVAADDRSRMIVASTIQLAHALDMRIVAEGIENAADLACLVAMGIDTLQGYHLARPMPPSEVATWVREWKFSNAVLASDENADTGKMTQRAGAEERRV</sequence>
<dbReference type="Pfam" id="PF00990">
    <property type="entry name" value="GGDEF"/>
    <property type="match status" value="1"/>
</dbReference>
<feature type="transmembrane region" description="Helical" evidence="1">
    <location>
        <begin position="270"/>
        <end position="288"/>
    </location>
</feature>
<evidence type="ECO:0000313" key="4">
    <source>
        <dbReference type="EMBL" id="MBM9460228.1"/>
    </source>
</evidence>
<dbReference type="InterPro" id="IPR050706">
    <property type="entry name" value="Cyclic-di-GMP_PDE-like"/>
</dbReference>
<dbReference type="Gene3D" id="3.20.20.450">
    <property type="entry name" value="EAL domain"/>
    <property type="match status" value="1"/>
</dbReference>
<dbReference type="InterPro" id="IPR001633">
    <property type="entry name" value="EAL_dom"/>
</dbReference>
<dbReference type="InterPro" id="IPR000160">
    <property type="entry name" value="GGDEF_dom"/>
</dbReference>
<dbReference type="RefSeq" id="WP_205291535.1">
    <property type="nucleotide sequence ID" value="NZ_CP074406.1"/>
</dbReference>
<evidence type="ECO:0000256" key="1">
    <source>
        <dbReference type="SAM" id="Phobius"/>
    </source>
</evidence>
<protein>
    <submittedName>
        <fullName evidence="4">Bifunctional diguanylate cyclase/phosphodiesterase</fullName>
    </submittedName>
</protein>
<keyword evidence="1" id="KW-1133">Transmembrane helix</keyword>
<organism evidence="4 5">
    <name type="scientific">Nocardioides faecalis</name>
    <dbReference type="NCBI Taxonomy" id="2803858"/>
    <lineage>
        <taxon>Bacteria</taxon>
        <taxon>Bacillati</taxon>
        <taxon>Actinomycetota</taxon>
        <taxon>Actinomycetes</taxon>
        <taxon>Propionibacteriales</taxon>
        <taxon>Nocardioidaceae</taxon>
        <taxon>Nocardioides</taxon>
    </lineage>
</organism>
<comment type="caution">
    <text evidence="4">The sequence shown here is derived from an EMBL/GenBank/DDBJ whole genome shotgun (WGS) entry which is preliminary data.</text>
</comment>
<keyword evidence="1" id="KW-0472">Membrane</keyword>
<accession>A0A939BYD4</accession>
<name>A0A939BYD4_9ACTN</name>
<dbReference type="PANTHER" id="PTHR33121">
    <property type="entry name" value="CYCLIC DI-GMP PHOSPHODIESTERASE PDEF"/>
    <property type="match status" value="1"/>
</dbReference>
<dbReference type="SUPFAM" id="SSF55073">
    <property type="entry name" value="Nucleotide cyclase"/>
    <property type="match status" value="1"/>
</dbReference>